<feature type="transmembrane region" description="Helical" evidence="6">
    <location>
        <begin position="262"/>
        <end position="288"/>
    </location>
</feature>
<dbReference type="Pfam" id="PF13520">
    <property type="entry name" value="AA_permease_2"/>
    <property type="match status" value="1"/>
</dbReference>
<dbReference type="OrthoDB" id="5982228at2759"/>
<organism evidence="7 8">
    <name type="scientific">[Torrubiella] hemipterigena</name>
    <dbReference type="NCBI Taxonomy" id="1531966"/>
    <lineage>
        <taxon>Eukaryota</taxon>
        <taxon>Fungi</taxon>
        <taxon>Dikarya</taxon>
        <taxon>Ascomycota</taxon>
        <taxon>Pezizomycotina</taxon>
        <taxon>Sordariomycetes</taxon>
        <taxon>Hypocreomycetidae</taxon>
        <taxon>Hypocreales</taxon>
        <taxon>Clavicipitaceae</taxon>
        <taxon>Clavicipitaceae incertae sedis</taxon>
        <taxon>'Torrubiella' clade</taxon>
    </lineage>
</organism>
<feature type="transmembrane region" description="Helical" evidence="6">
    <location>
        <begin position="114"/>
        <end position="132"/>
    </location>
</feature>
<dbReference type="Gene3D" id="1.20.1740.10">
    <property type="entry name" value="Amino acid/polyamine transporter I"/>
    <property type="match status" value="1"/>
</dbReference>
<reference evidence="7 8" key="1">
    <citation type="journal article" date="2015" name="Genome Announc.">
        <title>Draft Genome Sequence and Gene Annotation of the Entomopathogenic Fungus Verticillium hemipterigenum.</title>
        <authorList>
            <person name="Horn F."/>
            <person name="Habel A."/>
            <person name="Scharf D.H."/>
            <person name="Dworschak J."/>
            <person name="Brakhage A.A."/>
            <person name="Guthke R."/>
            <person name="Hertweck C."/>
            <person name="Linde J."/>
        </authorList>
    </citation>
    <scope>NUCLEOTIDE SEQUENCE [LARGE SCALE GENOMIC DNA]</scope>
</reference>
<dbReference type="GO" id="GO:0015179">
    <property type="term" value="F:L-amino acid transmembrane transporter activity"/>
    <property type="evidence" value="ECO:0007669"/>
    <property type="project" value="TreeGrafter"/>
</dbReference>
<feature type="transmembrane region" description="Helical" evidence="6">
    <location>
        <begin position="178"/>
        <end position="203"/>
    </location>
</feature>
<dbReference type="STRING" id="1531966.A0A0A1SY36"/>
<protein>
    <submittedName>
        <fullName evidence="7">Uncharacterized protein</fullName>
    </submittedName>
</protein>
<feature type="transmembrane region" description="Helical" evidence="6">
    <location>
        <begin position="67"/>
        <end position="93"/>
    </location>
</feature>
<dbReference type="PANTHER" id="PTHR11785">
    <property type="entry name" value="AMINO ACID TRANSPORTER"/>
    <property type="match status" value="1"/>
</dbReference>
<feature type="transmembrane region" description="Helical" evidence="6">
    <location>
        <begin position="223"/>
        <end position="242"/>
    </location>
</feature>
<feature type="region of interest" description="Disordered" evidence="5">
    <location>
        <begin position="1"/>
        <end position="29"/>
    </location>
</feature>
<keyword evidence="2 6" id="KW-0812">Transmembrane</keyword>
<feature type="compositionally biased region" description="Polar residues" evidence="5">
    <location>
        <begin position="8"/>
        <end position="22"/>
    </location>
</feature>
<dbReference type="InterPro" id="IPR002293">
    <property type="entry name" value="AA/rel_permease1"/>
</dbReference>
<sequence>MFSDKKATNMQRTATKTPNNGVQHEVDSQDDKRKIGVTGAAFLILNRIVGTGIFATPSEIFAKAGSVGMALILWVFGGVITFCGLSVFLEFGLAIPRSGGEKVYLERVYRWPRGMTSFAMAAQLILLVWPASNALAFGRYVLLANGIAQDGWPARGVGVALVVAINVLCAITPKWSIYVSNILGIIKTLVLLLIVGAGLAALAGHRQAPNPQNFKNVFAVEDASGYSVYGISSAMLGVIFSFRGWENANYIAGELKDPRKTLALATPLAVGGVTILYTLVNIAFFAVVPRSDLIKAEVLVSGLFFEKMFGEFGVARVLPVFIAISNAGAALAFSYTHARVIQNLGKENLLPYSMFWTSDRPFGSPTAALLLQSFMTIVVLIAPPPGPAYSFIISLTAYPTTWIHAFVTGGLIWLRFRKSENWSSPWRSPVIILVLYLFTNIFLLLAPFIPNPQNNRKGAYPYFTVPLVGTLTLFLCILYWFIRMRLLPQWRGYVIVGEHRTDSNQCTYIVYKKMKFSKQH</sequence>
<comment type="subcellular location">
    <subcellularLocation>
        <location evidence="1">Membrane</location>
        <topology evidence="1">Multi-pass membrane protein</topology>
    </subcellularLocation>
</comment>
<dbReference type="GO" id="GO:0016020">
    <property type="term" value="C:membrane"/>
    <property type="evidence" value="ECO:0007669"/>
    <property type="project" value="UniProtKB-SubCell"/>
</dbReference>
<proteinExistence type="predicted"/>
<evidence type="ECO:0000256" key="5">
    <source>
        <dbReference type="SAM" id="MobiDB-lite"/>
    </source>
</evidence>
<evidence type="ECO:0000256" key="4">
    <source>
        <dbReference type="ARBA" id="ARBA00023136"/>
    </source>
</evidence>
<feature type="transmembrane region" description="Helical" evidence="6">
    <location>
        <begin position="152"/>
        <end position="171"/>
    </location>
</feature>
<dbReference type="PANTHER" id="PTHR11785:SF382">
    <property type="entry name" value="LOW-AFFINITY METHIONINE PERMEASE"/>
    <property type="match status" value="1"/>
</dbReference>
<keyword evidence="4 6" id="KW-0472">Membrane</keyword>
<name>A0A0A1SY36_9HYPO</name>
<gene>
    <name evidence="7" type="ORF">VHEMI05482</name>
</gene>
<dbReference type="HOGENOM" id="CLU_013661_4_1_1"/>
<keyword evidence="3 6" id="KW-1133">Transmembrane helix</keyword>
<keyword evidence="8" id="KW-1185">Reference proteome</keyword>
<feature type="transmembrane region" description="Helical" evidence="6">
    <location>
        <begin position="388"/>
        <end position="414"/>
    </location>
</feature>
<evidence type="ECO:0000256" key="1">
    <source>
        <dbReference type="ARBA" id="ARBA00004141"/>
    </source>
</evidence>
<dbReference type="AlphaFoldDB" id="A0A0A1SY36"/>
<feature type="transmembrane region" description="Helical" evidence="6">
    <location>
        <begin position="461"/>
        <end position="482"/>
    </location>
</feature>
<accession>A0A0A1SY36</accession>
<evidence type="ECO:0000256" key="2">
    <source>
        <dbReference type="ARBA" id="ARBA00022692"/>
    </source>
</evidence>
<evidence type="ECO:0000256" key="3">
    <source>
        <dbReference type="ARBA" id="ARBA00022989"/>
    </source>
</evidence>
<dbReference type="InterPro" id="IPR050598">
    <property type="entry name" value="AminoAcid_Transporter"/>
</dbReference>
<feature type="transmembrane region" description="Helical" evidence="6">
    <location>
        <begin position="317"/>
        <end position="341"/>
    </location>
</feature>
<feature type="transmembrane region" description="Helical" evidence="6">
    <location>
        <begin position="362"/>
        <end position="382"/>
    </location>
</feature>
<feature type="transmembrane region" description="Helical" evidence="6">
    <location>
        <begin position="35"/>
        <end position="55"/>
    </location>
</feature>
<evidence type="ECO:0000313" key="8">
    <source>
        <dbReference type="Proteomes" id="UP000039046"/>
    </source>
</evidence>
<feature type="transmembrane region" description="Helical" evidence="6">
    <location>
        <begin position="426"/>
        <end position="449"/>
    </location>
</feature>
<dbReference type="Proteomes" id="UP000039046">
    <property type="component" value="Unassembled WGS sequence"/>
</dbReference>
<evidence type="ECO:0000313" key="7">
    <source>
        <dbReference type="EMBL" id="CEJ89651.1"/>
    </source>
</evidence>
<dbReference type="EMBL" id="CDHN01000002">
    <property type="protein sequence ID" value="CEJ89651.1"/>
    <property type="molecule type" value="Genomic_DNA"/>
</dbReference>
<evidence type="ECO:0000256" key="6">
    <source>
        <dbReference type="SAM" id="Phobius"/>
    </source>
</evidence>
<dbReference type="PIRSF" id="PIRSF006060">
    <property type="entry name" value="AA_transporter"/>
    <property type="match status" value="1"/>
</dbReference>